<dbReference type="Proteomes" id="UP000488956">
    <property type="component" value="Unassembled WGS sequence"/>
</dbReference>
<dbReference type="EMBL" id="QXGB01001325">
    <property type="protein sequence ID" value="KAE9192773.1"/>
    <property type="molecule type" value="Genomic_DNA"/>
</dbReference>
<evidence type="ECO:0000313" key="17">
    <source>
        <dbReference type="Proteomes" id="UP000441208"/>
    </source>
</evidence>
<dbReference type="Proteomes" id="UP000476176">
    <property type="component" value="Unassembled WGS sequence"/>
</dbReference>
<dbReference type="EMBL" id="QXFZ01002508">
    <property type="protein sequence ID" value="KAE9076405.1"/>
    <property type="molecule type" value="Genomic_DNA"/>
</dbReference>
<evidence type="ECO:0000313" key="2">
    <source>
        <dbReference type="EMBL" id="KAE8922320.1"/>
    </source>
</evidence>
<evidence type="ECO:0000313" key="9">
    <source>
        <dbReference type="EMBL" id="KAE9192773.1"/>
    </source>
</evidence>
<gene>
    <name evidence="10" type="ORF">PF001_g26138</name>
    <name evidence="7" type="ORF">PF002_g27480</name>
    <name evidence="8" type="ORF">PF004_g22768</name>
    <name evidence="9" type="ORF">PF005_g18341</name>
    <name evidence="6" type="ORF">PF006_g26246</name>
    <name evidence="4" type="ORF">PF007_g24636</name>
    <name evidence="11" type="ORF">PF008_g19200</name>
    <name evidence="2" type="ORF">PF009_g27419</name>
    <name evidence="5" type="ORF">PF010_g23367</name>
    <name evidence="3" type="ORF">PF011_g20954</name>
</gene>
<dbReference type="Proteomes" id="UP000429523">
    <property type="component" value="Unassembled WGS sequence"/>
</dbReference>
<dbReference type="Proteomes" id="UP000433483">
    <property type="component" value="Unassembled WGS sequence"/>
</dbReference>
<dbReference type="EMBL" id="QXGC01002332">
    <property type="protein sequence ID" value="KAE9187525.1"/>
    <property type="molecule type" value="Genomic_DNA"/>
</dbReference>
<keyword evidence="13" id="KW-1185">Reference proteome</keyword>
<evidence type="ECO:0000313" key="21">
    <source>
        <dbReference type="Proteomes" id="UP000488956"/>
    </source>
</evidence>
<name>A0A6A3W7Z3_9STRA</name>
<keyword evidence="1" id="KW-0732">Signal</keyword>
<dbReference type="AlphaFoldDB" id="A0A6A3W7Z3"/>
<dbReference type="EMBL" id="QXGF01003136">
    <property type="protein sequence ID" value="KAE8922320.1"/>
    <property type="molecule type" value="Genomic_DNA"/>
</dbReference>
<evidence type="ECO:0000313" key="11">
    <source>
        <dbReference type="EMBL" id="KAE9315604.1"/>
    </source>
</evidence>
<evidence type="ECO:0000313" key="20">
    <source>
        <dbReference type="Proteomes" id="UP000486351"/>
    </source>
</evidence>
<dbReference type="EMBL" id="QXFX01002361">
    <property type="protein sequence ID" value="KAE9077815.1"/>
    <property type="molecule type" value="Genomic_DNA"/>
</dbReference>
<dbReference type="Proteomes" id="UP000437068">
    <property type="component" value="Unassembled WGS sequence"/>
</dbReference>
<evidence type="ECO:0000313" key="18">
    <source>
        <dbReference type="Proteomes" id="UP000460718"/>
    </source>
</evidence>
<evidence type="ECO:0000313" key="10">
    <source>
        <dbReference type="EMBL" id="KAE9276427.1"/>
    </source>
</evidence>
<evidence type="ECO:0000313" key="7">
    <source>
        <dbReference type="EMBL" id="KAE9180739.1"/>
    </source>
</evidence>
<evidence type="ECO:0000313" key="12">
    <source>
        <dbReference type="Proteomes" id="UP000429523"/>
    </source>
</evidence>
<dbReference type="Proteomes" id="UP000441208">
    <property type="component" value="Unassembled WGS sequence"/>
</dbReference>
<dbReference type="EMBL" id="QXGD01003099">
    <property type="protein sequence ID" value="KAE9180739.1"/>
    <property type="molecule type" value="Genomic_DNA"/>
</dbReference>
<dbReference type="Proteomes" id="UP000440367">
    <property type="component" value="Unassembled WGS sequence"/>
</dbReference>
<feature type="chain" id="PRO_5036166443" description="Secreted protein" evidence="1">
    <location>
        <begin position="20"/>
        <end position="141"/>
    </location>
</feature>
<proteinExistence type="predicted"/>
<evidence type="ECO:0000313" key="5">
    <source>
        <dbReference type="EMBL" id="KAE9077815.1"/>
    </source>
</evidence>
<evidence type="ECO:0000313" key="6">
    <source>
        <dbReference type="EMBL" id="KAE9085500.1"/>
    </source>
</evidence>
<dbReference type="Proteomes" id="UP000486351">
    <property type="component" value="Unassembled WGS sequence"/>
</dbReference>
<evidence type="ECO:0000313" key="16">
    <source>
        <dbReference type="Proteomes" id="UP000440732"/>
    </source>
</evidence>
<evidence type="ECO:0000313" key="4">
    <source>
        <dbReference type="EMBL" id="KAE9076405.1"/>
    </source>
</evidence>
<evidence type="ECO:0000313" key="8">
    <source>
        <dbReference type="EMBL" id="KAE9187525.1"/>
    </source>
</evidence>
<dbReference type="EMBL" id="QXGA01003257">
    <property type="protein sequence ID" value="KAE9085500.1"/>
    <property type="molecule type" value="Genomic_DNA"/>
</dbReference>
<comment type="caution">
    <text evidence="7">The sequence shown here is derived from an EMBL/GenBank/DDBJ whole genome shotgun (WGS) entry which is preliminary data.</text>
</comment>
<evidence type="ECO:0000313" key="13">
    <source>
        <dbReference type="Proteomes" id="UP000433483"/>
    </source>
</evidence>
<evidence type="ECO:0000313" key="14">
    <source>
        <dbReference type="Proteomes" id="UP000437068"/>
    </source>
</evidence>
<protein>
    <recommendedName>
        <fullName evidence="22">Secreted protein</fullName>
    </recommendedName>
</protein>
<organism evidence="7 15">
    <name type="scientific">Phytophthora fragariae</name>
    <dbReference type="NCBI Taxonomy" id="53985"/>
    <lineage>
        <taxon>Eukaryota</taxon>
        <taxon>Sar</taxon>
        <taxon>Stramenopiles</taxon>
        <taxon>Oomycota</taxon>
        <taxon>Peronosporomycetes</taxon>
        <taxon>Peronosporales</taxon>
        <taxon>Peronosporaceae</taxon>
        <taxon>Phytophthora</taxon>
    </lineage>
</organism>
<evidence type="ECO:0000313" key="3">
    <source>
        <dbReference type="EMBL" id="KAE8983997.1"/>
    </source>
</evidence>
<accession>A0A6A3W7Z3</accession>
<dbReference type="EMBL" id="QXFY01001524">
    <property type="protein sequence ID" value="KAE9315604.1"/>
    <property type="molecule type" value="Genomic_DNA"/>
</dbReference>
<sequence>MIGWIHCITVCASFYTVYGATPEYRHFWEKVDATTRVGGNPQSPTRSPHGKKLLIARMLSGSSMVLNKLICVVQTCPQRRRDYHQAELYAARVIDSVCCVQLSSGTTSSIAKGGVCTANRVSTSIGCTMVVFSVPRYDGVI</sequence>
<evidence type="ECO:0008006" key="22">
    <source>
        <dbReference type="Google" id="ProtNLM"/>
    </source>
</evidence>
<evidence type="ECO:0000256" key="1">
    <source>
        <dbReference type="SAM" id="SignalP"/>
    </source>
</evidence>
<evidence type="ECO:0000313" key="15">
    <source>
        <dbReference type="Proteomes" id="UP000440367"/>
    </source>
</evidence>
<feature type="signal peptide" evidence="1">
    <location>
        <begin position="1"/>
        <end position="19"/>
    </location>
</feature>
<dbReference type="Proteomes" id="UP000440732">
    <property type="component" value="Unassembled WGS sequence"/>
</dbReference>
<evidence type="ECO:0000313" key="19">
    <source>
        <dbReference type="Proteomes" id="UP000476176"/>
    </source>
</evidence>
<reference evidence="12 13" key="1">
    <citation type="submission" date="2018-08" db="EMBL/GenBank/DDBJ databases">
        <title>Genomic investigation of the strawberry pathogen Phytophthora fragariae indicates pathogenicity is determined by transcriptional variation in three key races.</title>
        <authorList>
            <person name="Adams T.M."/>
            <person name="Armitage A.D."/>
            <person name="Sobczyk M.K."/>
            <person name="Bates H.J."/>
            <person name="Dunwell J.M."/>
            <person name="Nellist C.F."/>
            <person name="Harrison R.J."/>
        </authorList>
    </citation>
    <scope>NUCLEOTIDE SEQUENCE [LARGE SCALE GENOMIC DNA]</scope>
    <source>
        <strain evidence="10 14">A4</strain>
        <strain evidence="7 15">BC-1</strain>
        <strain evidence="8 19">BC-23</strain>
        <strain evidence="9 13">NOV-27</strain>
        <strain evidence="6 16">NOV-5</strain>
        <strain evidence="4 17">NOV-71</strain>
        <strain evidence="11 20">NOV-77</strain>
        <strain evidence="2 12">NOV-9</strain>
        <strain evidence="5 21">ONT-3</strain>
        <strain evidence="3 18">SCRP245</strain>
    </source>
</reference>
<dbReference type="EMBL" id="QXFW01001937">
    <property type="protein sequence ID" value="KAE8983997.1"/>
    <property type="molecule type" value="Genomic_DNA"/>
</dbReference>
<dbReference type="EMBL" id="QXGE01003206">
    <property type="protein sequence ID" value="KAE9276427.1"/>
    <property type="molecule type" value="Genomic_DNA"/>
</dbReference>
<dbReference type="Proteomes" id="UP000460718">
    <property type="component" value="Unassembled WGS sequence"/>
</dbReference>